<dbReference type="Proteomes" id="UP000256877">
    <property type="component" value="Unassembled WGS sequence"/>
</dbReference>
<dbReference type="EMBL" id="NMUF01000009">
    <property type="protein sequence ID" value="RFA99158.1"/>
    <property type="molecule type" value="Genomic_DNA"/>
</dbReference>
<feature type="transmembrane region" description="Helical" evidence="1">
    <location>
        <begin position="6"/>
        <end position="23"/>
    </location>
</feature>
<keyword evidence="1" id="KW-0472">Membrane</keyword>
<keyword evidence="1" id="KW-0812">Transmembrane</keyword>
<sequence>MVVLAFFLGLLFTLVIIFVLYALRPHVFNHMWLCGLGREGSCRWLGDLIRCANCDPDACARISYELPPKCGKERQIGARPLP</sequence>
<proteinExistence type="predicted"/>
<name>A0A371R515_9CREN</name>
<evidence type="ECO:0000313" key="3">
    <source>
        <dbReference type="EMBL" id="RFA99158.1"/>
    </source>
</evidence>
<comment type="caution">
    <text evidence="3">The sequence shown here is derived from an EMBL/GenBank/DDBJ whole genome shotgun (WGS) entry which is preliminary data.</text>
</comment>
<dbReference type="EMBL" id="NMUE01000021">
    <property type="protein sequence ID" value="RFA95590.1"/>
    <property type="molecule type" value="Genomic_DNA"/>
</dbReference>
<reference evidence="4 5" key="1">
    <citation type="submission" date="2017-07" db="EMBL/GenBank/DDBJ databases">
        <title>Draft genome sequence of aerobic hyperthermophilic archaea, Pyrobaculum aerophilum YKB31 and YKB32.</title>
        <authorList>
            <person name="Mochizuki T."/>
            <person name="Berliner A.J."/>
            <person name="Yoshida-Takashima Y."/>
            <person name="Takaki Y."/>
            <person name="Nunoura T."/>
            <person name="Takai K."/>
        </authorList>
    </citation>
    <scope>NUCLEOTIDE SEQUENCE [LARGE SCALE GENOMIC DNA]</scope>
    <source>
        <strain evidence="2 5">YKB31</strain>
        <strain evidence="3 4">YKB32</strain>
    </source>
</reference>
<evidence type="ECO:0000313" key="5">
    <source>
        <dbReference type="Proteomes" id="UP000257123"/>
    </source>
</evidence>
<gene>
    <name evidence="2" type="ORF">CGL51_07450</name>
    <name evidence="3" type="ORF">CGL52_04750</name>
</gene>
<evidence type="ECO:0000256" key="1">
    <source>
        <dbReference type="SAM" id="Phobius"/>
    </source>
</evidence>
<evidence type="ECO:0000313" key="2">
    <source>
        <dbReference type="EMBL" id="RFA95590.1"/>
    </source>
</evidence>
<dbReference type="AlphaFoldDB" id="A0A371R515"/>
<keyword evidence="1" id="KW-1133">Transmembrane helix</keyword>
<accession>A0A371R515</accession>
<evidence type="ECO:0000313" key="4">
    <source>
        <dbReference type="Proteomes" id="UP000256877"/>
    </source>
</evidence>
<dbReference type="RefSeq" id="WP_116421271.1">
    <property type="nucleotide sequence ID" value="NZ_JAOAJA010000025.1"/>
</dbReference>
<organism evidence="3 4">
    <name type="scientific">Pyrobaculum aerophilum</name>
    <dbReference type="NCBI Taxonomy" id="13773"/>
    <lineage>
        <taxon>Archaea</taxon>
        <taxon>Thermoproteota</taxon>
        <taxon>Thermoprotei</taxon>
        <taxon>Thermoproteales</taxon>
        <taxon>Thermoproteaceae</taxon>
        <taxon>Pyrobaculum</taxon>
    </lineage>
</organism>
<dbReference type="Proteomes" id="UP000257123">
    <property type="component" value="Unassembled WGS sequence"/>
</dbReference>
<protein>
    <submittedName>
        <fullName evidence="3">Uncharacterized protein</fullName>
    </submittedName>
</protein>